<dbReference type="OrthoDB" id="5395016at2"/>
<keyword evidence="1" id="KW-1133">Transmembrane helix</keyword>
<keyword evidence="1" id="KW-0812">Transmembrane</keyword>
<comment type="caution">
    <text evidence="2">The sequence shown here is derived from an EMBL/GenBank/DDBJ whole genome shotgun (WGS) entry which is preliminary data.</text>
</comment>
<keyword evidence="3" id="KW-1185">Reference proteome</keyword>
<evidence type="ECO:0000313" key="3">
    <source>
        <dbReference type="Proteomes" id="UP000324159"/>
    </source>
</evidence>
<feature type="transmembrane region" description="Helical" evidence="1">
    <location>
        <begin position="125"/>
        <end position="146"/>
    </location>
</feature>
<dbReference type="Proteomes" id="UP000324159">
    <property type="component" value="Unassembled WGS sequence"/>
</dbReference>
<dbReference type="RefSeq" id="WP_148895476.1">
    <property type="nucleotide sequence ID" value="NZ_VNIB01000004.1"/>
</dbReference>
<gene>
    <name evidence="2" type="ORF">EDC39_104136</name>
</gene>
<keyword evidence="1" id="KW-0472">Membrane</keyword>
<reference evidence="2 3" key="1">
    <citation type="submission" date="2019-07" db="EMBL/GenBank/DDBJ databases">
        <title>Genomic Encyclopedia of Type Strains, Phase IV (KMG-IV): sequencing the most valuable type-strain genomes for metagenomic binning, comparative biology and taxonomic classification.</title>
        <authorList>
            <person name="Goeker M."/>
        </authorList>
    </citation>
    <scope>NUCLEOTIDE SEQUENCE [LARGE SCALE GENOMIC DNA]</scope>
    <source>
        <strain evidence="2 3">SS015</strain>
    </source>
</reference>
<accession>A0A5D3WKT8</accession>
<evidence type="ECO:0000256" key="1">
    <source>
        <dbReference type="SAM" id="Phobius"/>
    </source>
</evidence>
<sequence length="302" mass="33567">MHCPCPKCEATIDIAVGEISGQGGYRKCPECGDKYWLGREDFTLRVYKKDGPIYCAGCGSALGHEDLCLHCGRLYPDYVLVQKEKPAVRKARGGGFSLEFGGRSRRHAPVIVADTPAREPVNLRWLWYLAAAALVVVLVAGGIMLLQDRQVGSEYSRNYVVALYGVKSGLDQNLKVARDRAEAWRHQQGSARAVAPPIPDKEKKRLAKIRTAVAGALARLQDTPDEYAAARRRLDRLHAIYLKAHQLNMARPESPDGYEQAAGALEREFLETASGLRQEMPPDLRKALNEALPRYRNLAFLK</sequence>
<name>A0A5D3WKT8_9BACT</name>
<organism evidence="2 3">
    <name type="scientific">Geothermobacter ehrlichii</name>
    <dbReference type="NCBI Taxonomy" id="213224"/>
    <lineage>
        <taxon>Bacteria</taxon>
        <taxon>Pseudomonadati</taxon>
        <taxon>Thermodesulfobacteriota</taxon>
        <taxon>Desulfuromonadia</taxon>
        <taxon>Desulfuromonadales</taxon>
        <taxon>Geothermobacteraceae</taxon>
        <taxon>Geothermobacter</taxon>
    </lineage>
</organism>
<protein>
    <submittedName>
        <fullName evidence="2">Uncharacterized protein</fullName>
    </submittedName>
</protein>
<proteinExistence type="predicted"/>
<dbReference type="EMBL" id="VNIB01000004">
    <property type="protein sequence ID" value="TYO99012.1"/>
    <property type="molecule type" value="Genomic_DNA"/>
</dbReference>
<evidence type="ECO:0000313" key="2">
    <source>
        <dbReference type="EMBL" id="TYO99012.1"/>
    </source>
</evidence>
<dbReference type="AlphaFoldDB" id="A0A5D3WKT8"/>